<dbReference type="InterPro" id="IPR005495">
    <property type="entry name" value="LptG/LptF_permease"/>
</dbReference>
<dbReference type="GO" id="GO:0055085">
    <property type="term" value="P:transmembrane transport"/>
    <property type="evidence" value="ECO:0007669"/>
    <property type="project" value="InterPro"/>
</dbReference>
<evidence type="ECO:0000256" key="1">
    <source>
        <dbReference type="ARBA" id="ARBA00004651"/>
    </source>
</evidence>
<reference evidence="7 8" key="1">
    <citation type="journal article" date="2013" name="Genome Announc.">
        <title>Draft Genome Sequence of Strain JLT2015T, Belonging to the Family Sphingomonadaceae of the Alphaproteobacteria.</title>
        <authorList>
            <person name="Tang K."/>
            <person name="Liu K."/>
            <person name="Li S."/>
            <person name="Jiao N."/>
        </authorList>
    </citation>
    <scope>NUCLEOTIDE SEQUENCE [LARGE SCALE GENOMIC DNA]</scope>
    <source>
        <strain evidence="7 8">JLT2015</strain>
    </source>
</reference>
<organism evidence="7 8">
    <name type="scientific">Pacificimonas flava</name>
    <dbReference type="NCBI Taxonomy" id="1234595"/>
    <lineage>
        <taxon>Bacteria</taxon>
        <taxon>Pseudomonadati</taxon>
        <taxon>Pseudomonadota</taxon>
        <taxon>Alphaproteobacteria</taxon>
        <taxon>Sphingomonadales</taxon>
        <taxon>Sphingosinicellaceae</taxon>
        <taxon>Pacificimonas</taxon>
    </lineage>
</organism>
<keyword evidence="8" id="KW-1185">Reference proteome</keyword>
<evidence type="ECO:0000313" key="8">
    <source>
        <dbReference type="Proteomes" id="UP000011717"/>
    </source>
</evidence>
<keyword evidence="3 6" id="KW-0812">Transmembrane</keyword>
<proteinExistence type="predicted"/>
<keyword evidence="5 6" id="KW-0472">Membrane</keyword>
<dbReference type="NCBIfam" id="TIGR04408">
    <property type="entry name" value="LptG_lptG"/>
    <property type="match status" value="1"/>
</dbReference>
<dbReference type="GO" id="GO:0043190">
    <property type="term" value="C:ATP-binding cassette (ABC) transporter complex"/>
    <property type="evidence" value="ECO:0007669"/>
    <property type="project" value="InterPro"/>
</dbReference>
<evidence type="ECO:0000256" key="2">
    <source>
        <dbReference type="ARBA" id="ARBA00022475"/>
    </source>
</evidence>
<sequence>MRLSPWPSNMLARYQAKTFALRILAFAFVLIGLLQVLDLLTESEVILAAPGNGNAALLHYVKLRLPQLADTFLPFAVLLGALLTWSSFSQSSEIVIMKGAGMSPHAIMAPMMLTALLVGGLHFAFAQTILPRTNAELDAWQKADYGAYDPEMPDDRSDRWQAGDSDIVHAERVSGTGAGMVLTDVRVFRRDDNRLVSDIRGTRATYAGDEGWRLEGVRRFDVETGEEVRSSPLMVGRGIDPDVYTVRSPDPDEVNSMELSAAIDRMEATGASTAALRTTWHQKIVKPLSAVLMPLLGAVAGFGLARSGQMFIRSVVGLGLGFAYFVADNAMLAMGQFGAAPPLLAAWGPFLLFLIVGEALIFRTEE</sequence>
<evidence type="ECO:0000256" key="5">
    <source>
        <dbReference type="ARBA" id="ARBA00023136"/>
    </source>
</evidence>
<evidence type="ECO:0000256" key="3">
    <source>
        <dbReference type="ARBA" id="ARBA00022692"/>
    </source>
</evidence>
<comment type="caution">
    <text evidence="7">The sequence shown here is derived from an EMBL/GenBank/DDBJ whole genome shotgun (WGS) entry which is preliminary data.</text>
</comment>
<dbReference type="PANTHER" id="PTHR33529:SF2">
    <property type="entry name" value="LIPOPOLYSACCHARIDE EXPORT SYSTEM PERMEASE PROTEIN LPTG"/>
    <property type="match status" value="1"/>
</dbReference>
<dbReference type="GO" id="GO:0015920">
    <property type="term" value="P:lipopolysaccharide transport"/>
    <property type="evidence" value="ECO:0007669"/>
    <property type="project" value="TreeGrafter"/>
</dbReference>
<keyword evidence="2" id="KW-1003">Cell membrane</keyword>
<name>M2SC30_9SPHN</name>
<feature type="transmembrane region" description="Helical" evidence="6">
    <location>
        <begin position="310"/>
        <end position="327"/>
    </location>
</feature>
<dbReference type="Pfam" id="PF03739">
    <property type="entry name" value="LptF_LptG"/>
    <property type="match status" value="1"/>
</dbReference>
<accession>M2SC30</accession>
<feature type="transmembrane region" description="Helical" evidence="6">
    <location>
        <begin position="20"/>
        <end position="37"/>
    </location>
</feature>
<protein>
    <submittedName>
        <fullName evidence="7">Permease YjgP/YjgQ family protein</fullName>
    </submittedName>
</protein>
<dbReference type="EMBL" id="AMRV01000004">
    <property type="protein sequence ID" value="EMD82920.1"/>
    <property type="molecule type" value="Genomic_DNA"/>
</dbReference>
<dbReference type="AlphaFoldDB" id="M2SC30"/>
<evidence type="ECO:0000256" key="4">
    <source>
        <dbReference type="ARBA" id="ARBA00022989"/>
    </source>
</evidence>
<feature type="transmembrane region" description="Helical" evidence="6">
    <location>
        <begin position="106"/>
        <end position="125"/>
    </location>
</feature>
<feature type="transmembrane region" description="Helical" evidence="6">
    <location>
        <begin position="339"/>
        <end position="362"/>
    </location>
</feature>
<keyword evidence="4 6" id="KW-1133">Transmembrane helix</keyword>
<comment type="subcellular location">
    <subcellularLocation>
        <location evidence="1">Cell membrane</location>
        <topology evidence="1">Multi-pass membrane protein</topology>
    </subcellularLocation>
</comment>
<evidence type="ECO:0000313" key="7">
    <source>
        <dbReference type="EMBL" id="EMD82920.1"/>
    </source>
</evidence>
<gene>
    <name evidence="7" type="ORF">C725_1518</name>
</gene>
<evidence type="ECO:0000256" key="6">
    <source>
        <dbReference type="SAM" id="Phobius"/>
    </source>
</evidence>
<dbReference type="RefSeq" id="WP_008601526.1">
    <property type="nucleotide sequence ID" value="NZ_AMRV01000004.1"/>
</dbReference>
<dbReference type="InterPro" id="IPR030923">
    <property type="entry name" value="LptG"/>
</dbReference>
<dbReference type="PANTHER" id="PTHR33529">
    <property type="entry name" value="SLR0882 PROTEIN-RELATED"/>
    <property type="match status" value="1"/>
</dbReference>
<dbReference type="Proteomes" id="UP000011717">
    <property type="component" value="Unassembled WGS sequence"/>
</dbReference>